<feature type="region of interest" description="Disordered" evidence="1">
    <location>
        <begin position="47"/>
        <end position="67"/>
    </location>
</feature>
<proteinExistence type="predicted"/>
<protein>
    <submittedName>
        <fullName evidence="3">Uncharacterized protein</fullName>
    </submittedName>
</protein>
<dbReference type="Ensembl" id="ENSSVLT00005035920.1">
    <property type="protein sequence ID" value="ENSSVLP00005032377.1"/>
    <property type="gene ID" value="ENSSVLG00005025427.1"/>
</dbReference>
<reference evidence="3" key="2">
    <citation type="submission" date="2025-09" db="UniProtKB">
        <authorList>
            <consortium name="Ensembl"/>
        </authorList>
    </citation>
    <scope>IDENTIFICATION</scope>
</reference>
<dbReference type="Pfam" id="PF08039">
    <property type="entry name" value="Mit_proteolip"/>
    <property type="match status" value="1"/>
</dbReference>
<reference evidence="3" key="1">
    <citation type="submission" date="2025-08" db="UniProtKB">
        <authorList>
            <consortium name="Ensembl"/>
        </authorList>
    </citation>
    <scope>IDENTIFICATION</scope>
</reference>
<dbReference type="PANTHER" id="PTHR15233:SF1">
    <property type="entry name" value="ATP SYNTHASE SUBUNIT ATP5MJ, MITOCHONDRIAL"/>
    <property type="match status" value="1"/>
</dbReference>
<evidence type="ECO:0000256" key="1">
    <source>
        <dbReference type="SAM" id="MobiDB-lite"/>
    </source>
</evidence>
<feature type="compositionally biased region" description="Basic and acidic residues" evidence="1">
    <location>
        <begin position="56"/>
        <end position="67"/>
    </location>
</feature>
<evidence type="ECO:0000313" key="3">
    <source>
        <dbReference type="Ensembl" id="ENSSVLP00005032377.1"/>
    </source>
</evidence>
<keyword evidence="2" id="KW-0812">Transmembrane</keyword>
<dbReference type="PANTHER" id="PTHR15233">
    <property type="entry name" value="MITOCHONDRIAL PROTEOLIPID"/>
    <property type="match status" value="1"/>
</dbReference>
<evidence type="ECO:0000313" key="4">
    <source>
        <dbReference type="Proteomes" id="UP000694564"/>
    </source>
</evidence>
<organism evidence="3 4">
    <name type="scientific">Sciurus vulgaris</name>
    <name type="common">Eurasian red squirrel</name>
    <dbReference type="NCBI Taxonomy" id="55149"/>
    <lineage>
        <taxon>Eukaryota</taxon>
        <taxon>Metazoa</taxon>
        <taxon>Chordata</taxon>
        <taxon>Craniata</taxon>
        <taxon>Vertebrata</taxon>
        <taxon>Euteleostomi</taxon>
        <taxon>Mammalia</taxon>
        <taxon>Eutheria</taxon>
        <taxon>Euarchontoglires</taxon>
        <taxon>Glires</taxon>
        <taxon>Rodentia</taxon>
        <taxon>Sciuromorpha</taxon>
        <taxon>Sciuridae</taxon>
        <taxon>Sciurinae</taxon>
        <taxon>Sciurini</taxon>
        <taxon>Sciurus</taxon>
    </lineage>
</organism>
<dbReference type="GeneTree" id="ENSGT01130000281105"/>
<accession>A0A8D2JSX4</accession>
<feature type="transmembrane region" description="Helical" evidence="2">
    <location>
        <begin position="20"/>
        <end position="36"/>
    </location>
</feature>
<keyword evidence="2" id="KW-1133">Transmembrane helix</keyword>
<name>A0A8D2JSX4_SCIVU</name>
<dbReference type="AlphaFoldDB" id="A0A8D2JSX4"/>
<sequence>MSLLIFFDFPMKPDNQVHQETWVGMGLLSFFVYLIMSDDKTSRVLKSSSLAHAHGHHEPALPEGHMR</sequence>
<dbReference type="GO" id="GO:0005739">
    <property type="term" value="C:mitochondrion"/>
    <property type="evidence" value="ECO:0007669"/>
    <property type="project" value="InterPro"/>
</dbReference>
<keyword evidence="2" id="KW-0472">Membrane</keyword>
<dbReference type="InterPro" id="IPR012574">
    <property type="entry name" value="ATP5MJ"/>
</dbReference>
<keyword evidence="4" id="KW-1185">Reference proteome</keyword>
<dbReference type="Proteomes" id="UP000694564">
    <property type="component" value="Chromosome 14"/>
</dbReference>
<evidence type="ECO:0000256" key="2">
    <source>
        <dbReference type="SAM" id="Phobius"/>
    </source>
</evidence>